<feature type="transmembrane region" description="Helical" evidence="8">
    <location>
        <begin position="364"/>
        <end position="384"/>
    </location>
</feature>
<evidence type="ECO:0000256" key="4">
    <source>
        <dbReference type="ARBA" id="ARBA00022840"/>
    </source>
</evidence>
<dbReference type="InterPro" id="IPR059000">
    <property type="entry name" value="ATPase_P-type_domA"/>
</dbReference>
<dbReference type="InterPro" id="IPR008250">
    <property type="entry name" value="ATPase_P-typ_transduc_dom_A_sf"/>
</dbReference>
<dbReference type="SUPFAM" id="SSF81653">
    <property type="entry name" value="Calcium ATPase, transduction domain A"/>
    <property type="match status" value="2"/>
</dbReference>
<dbReference type="GO" id="GO:0005524">
    <property type="term" value="F:ATP binding"/>
    <property type="evidence" value="ECO:0007669"/>
    <property type="project" value="UniProtKB-KW"/>
</dbReference>
<keyword evidence="5 8" id="KW-1133">Transmembrane helix</keyword>
<keyword evidence="4" id="KW-0067">ATP-binding</keyword>
<dbReference type="Pfam" id="PF00122">
    <property type="entry name" value="E1-E2_ATPase"/>
    <property type="match status" value="2"/>
</dbReference>
<keyword evidence="2 8" id="KW-0812">Transmembrane</keyword>
<feature type="region of interest" description="Disordered" evidence="7">
    <location>
        <begin position="1"/>
        <end position="51"/>
    </location>
</feature>
<dbReference type="FunFam" id="3.40.50.1000:FF:000008">
    <property type="entry name" value="Plasma membrane ATPase"/>
    <property type="match status" value="1"/>
</dbReference>
<dbReference type="InterPro" id="IPR018303">
    <property type="entry name" value="ATPase_P-typ_P_site"/>
</dbReference>
<comment type="subcellular location">
    <subcellularLocation>
        <location evidence="1">Membrane</location>
        <topology evidence="1">Multi-pass membrane protein</topology>
    </subcellularLocation>
</comment>
<keyword evidence="3" id="KW-0547">Nucleotide-binding</keyword>
<dbReference type="Proteomes" id="UP000310108">
    <property type="component" value="Unassembled WGS sequence"/>
</dbReference>
<evidence type="ECO:0000259" key="9">
    <source>
        <dbReference type="SMART" id="SM00831"/>
    </source>
</evidence>
<dbReference type="PANTHER" id="PTHR42861">
    <property type="entry name" value="CALCIUM-TRANSPORTING ATPASE"/>
    <property type="match status" value="1"/>
</dbReference>
<dbReference type="PROSITE" id="PS00154">
    <property type="entry name" value="ATPASE_E1_E2"/>
    <property type="match status" value="1"/>
</dbReference>
<dbReference type="Gene3D" id="1.20.1110.10">
    <property type="entry name" value="Calcium-transporting ATPase, transmembrane domain"/>
    <property type="match status" value="2"/>
</dbReference>
<comment type="caution">
    <text evidence="10">The sequence shown here is derived from an EMBL/GenBank/DDBJ whole genome shotgun (WGS) entry which is preliminary data.</text>
</comment>
<feature type="transmembrane region" description="Helical" evidence="8">
    <location>
        <begin position="906"/>
        <end position="929"/>
    </location>
</feature>
<dbReference type="PRINTS" id="PR00120">
    <property type="entry name" value="HATPASE"/>
</dbReference>
<dbReference type="STRING" id="1306861.A0A4U6XCN1"/>
<reference evidence="10 11" key="1">
    <citation type="journal article" date="2019" name="PLoS ONE">
        <title>Comparative genome analysis indicates high evolutionary potential of pathogenicity genes in Colletotrichum tanaceti.</title>
        <authorList>
            <person name="Lelwala R.V."/>
            <person name="Korhonen P.K."/>
            <person name="Young N.D."/>
            <person name="Scott J.B."/>
            <person name="Ades P.A."/>
            <person name="Gasser R.B."/>
            <person name="Taylor P.W.J."/>
        </authorList>
    </citation>
    <scope>NUCLEOTIDE SEQUENCE [LARGE SCALE GENOMIC DNA]</scope>
    <source>
        <strain evidence="10">BRIP57314</strain>
    </source>
</reference>
<dbReference type="InterPro" id="IPR023299">
    <property type="entry name" value="ATPase_P-typ_cyto_dom_N"/>
</dbReference>
<evidence type="ECO:0000256" key="3">
    <source>
        <dbReference type="ARBA" id="ARBA00022741"/>
    </source>
</evidence>
<dbReference type="EMBL" id="PJEX01000200">
    <property type="protein sequence ID" value="TKW53164.1"/>
    <property type="molecule type" value="Genomic_DNA"/>
</dbReference>
<dbReference type="SUPFAM" id="SSF81665">
    <property type="entry name" value="Calcium ATPase, transmembrane domain M"/>
    <property type="match status" value="1"/>
</dbReference>
<dbReference type="SUPFAM" id="SSF56784">
    <property type="entry name" value="HAD-like"/>
    <property type="match status" value="1"/>
</dbReference>
<dbReference type="GO" id="GO:0006812">
    <property type="term" value="P:monoatomic cation transport"/>
    <property type="evidence" value="ECO:0007669"/>
    <property type="project" value="UniProtKB-ARBA"/>
</dbReference>
<evidence type="ECO:0000313" key="11">
    <source>
        <dbReference type="Proteomes" id="UP000310108"/>
    </source>
</evidence>
<organism evidence="10 11">
    <name type="scientific">Colletotrichum tanaceti</name>
    <dbReference type="NCBI Taxonomy" id="1306861"/>
    <lineage>
        <taxon>Eukaryota</taxon>
        <taxon>Fungi</taxon>
        <taxon>Dikarya</taxon>
        <taxon>Ascomycota</taxon>
        <taxon>Pezizomycotina</taxon>
        <taxon>Sordariomycetes</taxon>
        <taxon>Hypocreomycetidae</taxon>
        <taxon>Glomerellales</taxon>
        <taxon>Glomerellaceae</taxon>
        <taxon>Colletotrichum</taxon>
        <taxon>Colletotrichum destructivum species complex</taxon>
    </lineage>
</organism>
<feature type="transmembrane region" description="Helical" evidence="8">
    <location>
        <begin position="396"/>
        <end position="426"/>
    </location>
</feature>
<feature type="transmembrane region" description="Helical" evidence="8">
    <location>
        <begin position="172"/>
        <end position="188"/>
    </location>
</feature>
<evidence type="ECO:0000256" key="5">
    <source>
        <dbReference type="ARBA" id="ARBA00022989"/>
    </source>
</evidence>
<feature type="transmembrane region" description="Helical" evidence="8">
    <location>
        <begin position="833"/>
        <end position="849"/>
    </location>
</feature>
<evidence type="ECO:0000313" key="10">
    <source>
        <dbReference type="EMBL" id="TKW53164.1"/>
    </source>
</evidence>
<dbReference type="Pfam" id="PF00702">
    <property type="entry name" value="Hydrolase"/>
    <property type="match status" value="1"/>
</dbReference>
<dbReference type="Gene3D" id="3.40.1110.10">
    <property type="entry name" value="Calcium-transporting ATPase, cytoplasmic domain N"/>
    <property type="match status" value="2"/>
</dbReference>
<dbReference type="InterPro" id="IPR023214">
    <property type="entry name" value="HAD_sf"/>
</dbReference>
<proteinExistence type="predicted"/>
<dbReference type="Pfam" id="PF00690">
    <property type="entry name" value="Cation_ATPase_N"/>
    <property type="match status" value="1"/>
</dbReference>
<gene>
    <name evidence="10" type="primary">pma-1</name>
    <name evidence="10" type="ORF">CTA1_10876</name>
</gene>
<evidence type="ECO:0000256" key="2">
    <source>
        <dbReference type="ARBA" id="ARBA00022692"/>
    </source>
</evidence>
<dbReference type="PRINTS" id="PR00119">
    <property type="entry name" value="CATATPASE"/>
</dbReference>
<dbReference type="NCBIfam" id="TIGR01494">
    <property type="entry name" value="ATPase_P-type"/>
    <property type="match status" value="2"/>
</dbReference>
<evidence type="ECO:0000256" key="7">
    <source>
        <dbReference type="SAM" id="MobiDB-lite"/>
    </source>
</evidence>
<evidence type="ECO:0000256" key="8">
    <source>
        <dbReference type="SAM" id="Phobius"/>
    </source>
</evidence>
<keyword evidence="11" id="KW-1185">Reference proteome</keyword>
<feature type="region of interest" description="Disordered" evidence="7">
    <location>
        <begin position="511"/>
        <end position="563"/>
    </location>
</feature>
<dbReference type="InterPro" id="IPR023298">
    <property type="entry name" value="ATPase_P-typ_TM_dom_sf"/>
</dbReference>
<feature type="transmembrane region" description="Helical" evidence="8">
    <location>
        <begin position="759"/>
        <end position="783"/>
    </location>
</feature>
<dbReference type="Gene3D" id="3.40.50.1000">
    <property type="entry name" value="HAD superfamily/HAD-like"/>
    <property type="match status" value="2"/>
</dbReference>
<evidence type="ECO:0000256" key="1">
    <source>
        <dbReference type="ARBA" id="ARBA00004141"/>
    </source>
</evidence>
<dbReference type="InterPro" id="IPR001757">
    <property type="entry name" value="P_typ_ATPase"/>
</dbReference>
<accession>A0A4U6XCN1</accession>
<dbReference type="InterPro" id="IPR004014">
    <property type="entry name" value="ATPase_P-typ_cation-transptr_N"/>
</dbReference>
<keyword evidence="6 8" id="KW-0472">Membrane</keyword>
<feature type="compositionally biased region" description="Pro residues" evidence="7">
    <location>
        <begin position="516"/>
        <end position="529"/>
    </location>
</feature>
<feature type="transmembrane region" description="Helical" evidence="8">
    <location>
        <begin position="861"/>
        <end position="881"/>
    </location>
</feature>
<feature type="transmembrane region" description="Helical" evidence="8">
    <location>
        <begin position="147"/>
        <end position="166"/>
    </location>
</feature>
<evidence type="ECO:0000256" key="6">
    <source>
        <dbReference type="ARBA" id="ARBA00023136"/>
    </source>
</evidence>
<protein>
    <submittedName>
        <fullName evidence="10">Plasma membrane ATPase</fullName>
    </submittedName>
</protein>
<feature type="domain" description="Cation-transporting P-type ATPase N-terminal" evidence="9">
    <location>
        <begin position="99"/>
        <end position="168"/>
    </location>
</feature>
<name>A0A4U6XCN1_9PEZI</name>
<feature type="transmembrane region" description="Helical" evidence="8">
    <location>
        <begin position="732"/>
        <end position="753"/>
    </location>
</feature>
<sequence length="985" mass="107743">MAGLIGKGGNKHYPQPINVEDEEQDLETGNFIQERARNNRVEGGAGEGGTNEEYRSLLRYIDTYRDPNAEVEETDAPTAKKIPKWMFWKKAVAEGAGSSGFITPADWLKTDMKQGLDAAEVERRRKYTGWNELTTEKENMFLKFVGFFRGPILYVMECAAILAFALQDWLDAGLIVAILLLNAAVGWYQEKQAADVVASLKGDIAMKARVIRQGREEEVRARELVPGDIIIIEEGHVVPADCQLICDYENPAGYAAYKAELEAQDVMSPRREKFEEGDEENSNSQLGHAIVAVDQSAMTGESLAVDKFMTDTCYYTTGCKRGKAFCVVTHGAQASFVGKTASLVQGAQDQGHFKAIMNSIGTTLLALVIIFILAAWIGGFYRSIEVSQEGTSVNLLHYALILLIIGVPIGLPCVTTTTLAVGAAYLAEEKAIVQKLTAIESLAGVDILCSDKTGTLTANQLSVREPFVMEGVDINWMMAVAALASSHNIKALDPIDKITVLTLKRYPKAKELLSPPSTPSPSESPPSPPTAASATPAPRVPPRPPLFSRRRPPSSPAVAVKEEDGPWEMLGMLSLFDPPRSDTGQTILEAQALGLQVKMLTGDAHAIAVETCRMLQLGTKVYNSDKLLHSDMAGTSIHDLCERADGFAEVFPEHKYQVVEMLQQRGHLTAMTGDGVNDAPSLKKSDCGIAVEGATEAAQAAADIVFLAPGLSTIVSAIKLSRQIFQRMKAYIQYRIALCLHLEIYLVTSMIIINETVRADLIVFLALFADLATIAVAYDNAHFEKRPVEWQLPKIWIISIVLGALLAAGTWILRGTMYIVDGGVIHEYGSIQEILFLEISLTQNWLIFVTRGFETFPSFQLIGAIAAVDVLSILFCVFGWFSGGKGQPASPPSINRYLSENGRTDFVTVCVVFVYSVAVTIVMALVYYVMSNLDSLNNMGRKKRSVTDTLIENVLTQLSKVALEHEKDDKGERFYIANRAVVEEG</sequence>
<dbReference type="GO" id="GO:0016887">
    <property type="term" value="F:ATP hydrolysis activity"/>
    <property type="evidence" value="ECO:0007669"/>
    <property type="project" value="InterPro"/>
</dbReference>
<dbReference type="Gene3D" id="2.70.150.10">
    <property type="entry name" value="Calcium-transporting ATPase, cytoplasmic transduction domain A"/>
    <property type="match status" value="1"/>
</dbReference>
<dbReference type="GO" id="GO:0016020">
    <property type="term" value="C:membrane"/>
    <property type="evidence" value="ECO:0007669"/>
    <property type="project" value="UniProtKB-SubCell"/>
</dbReference>
<feature type="transmembrane region" description="Helical" evidence="8">
    <location>
        <begin position="795"/>
        <end position="813"/>
    </location>
</feature>
<dbReference type="AlphaFoldDB" id="A0A4U6XCN1"/>
<dbReference type="InterPro" id="IPR036412">
    <property type="entry name" value="HAD-like_sf"/>
</dbReference>
<dbReference type="SMART" id="SM00831">
    <property type="entry name" value="Cation_ATPase_N"/>
    <property type="match status" value="1"/>
</dbReference>